<feature type="compositionally biased region" description="Basic and acidic residues" evidence="3">
    <location>
        <begin position="469"/>
        <end position="483"/>
    </location>
</feature>
<feature type="region of interest" description="Disordered" evidence="3">
    <location>
        <begin position="51"/>
        <end position="376"/>
    </location>
</feature>
<sequence length="566" mass="58679">MLLVSSLYRGFILLLDTDAITKRYIANSVHVPLPTSPVLTLHRSLEELDAATERTRARSAPPSPDPRRTATATATPSGRQGAPTRTRCSSGSFPPRGSRGRRRPLGQRGSSCGPTNDTAAVGAHREHVLGRRTRGRRNVTAQGREPRPRYFPSPGVRRPSHRARGPPTPPEGDGAAAAAPGPGGCAGRRRRRRRREEEERAGRAQLTAALRGPACRPPPAPGPPRATAPPPAPPPPLAAPPELRRTPPPTQRDPEPAAEAAAERARPAEREAAARLLFVRRRAARARTRPAKTRLPPAGLVRDAPSRRPRSGGGSGARRAAGGKCLRGRGERGERAVRPPRRPARERSGAGRRVRSGRRPGLPAPPSSPAAAAGGVSCGAWNMVGEMETKEKPKPTPDYLMQLMNDKKLMSSLPNFCGIFNHLERLLDEGESPCRPLAARAGAAAPLPGTRRPPECGEGGKVAAGGDRAPGDGEARAGREEAAPRLGSRGAAGGPRRRDAPPGRGAPAPGPLAPAGPRAAGAQAGALGEAAGPPAPGPASSTATAPSFAGLPGSSPASPAPRPAGA</sequence>
<keyword evidence="1" id="KW-0507">mRNA processing</keyword>
<dbReference type="GO" id="GO:0006397">
    <property type="term" value="P:mRNA processing"/>
    <property type="evidence" value="ECO:0007669"/>
    <property type="project" value="UniProtKB-KW"/>
</dbReference>
<evidence type="ECO:0000313" key="5">
    <source>
        <dbReference type="EMBL" id="KAJ8791547.1"/>
    </source>
</evidence>
<protein>
    <recommendedName>
        <fullName evidence="4">STAR protein homodimerisation region domain-containing protein</fullName>
    </recommendedName>
</protein>
<keyword evidence="6" id="KW-1185">Reference proteome</keyword>
<feature type="domain" description="STAR protein homodimerisation region" evidence="4">
    <location>
        <begin position="392"/>
        <end position="429"/>
    </location>
</feature>
<evidence type="ECO:0000256" key="3">
    <source>
        <dbReference type="SAM" id="MobiDB-lite"/>
    </source>
</evidence>
<dbReference type="InterPro" id="IPR032377">
    <property type="entry name" value="STAR_dimer"/>
</dbReference>
<dbReference type="Proteomes" id="UP001159641">
    <property type="component" value="Unassembled WGS sequence"/>
</dbReference>
<accession>A0AB34HJB7</accession>
<dbReference type="AlphaFoldDB" id="A0AB34HJB7"/>
<dbReference type="EMBL" id="JAIQCJ010001207">
    <property type="protein sequence ID" value="KAJ8791547.1"/>
    <property type="molecule type" value="Genomic_DNA"/>
</dbReference>
<organism evidence="5 6">
    <name type="scientific">Eschrichtius robustus</name>
    <name type="common">California gray whale</name>
    <name type="synonym">Eschrichtius gibbosus</name>
    <dbReference type="NCBI Taxonomy" id="9764"/>
    <lineage>
        <taxon>Eukaryota</taxon>
        <taxon>Metazoa</taxon>
        <taxon>Chordata</taxon>
        <taxon>Craniata</taxon>
        <taxon>Vertebrata</taxon>
        <taxon>Euteleostomi</taxon>
        <taxon>Mammalia</taxon>
        <taxon>Eutheria</taxon>
        <taxon>Laurasiatheria</taxon>
        <taxon>Artiodactyla</taxon>
        <taxon>Whippomorpha</taxon>
        <taxon>Cetacea</taxon>
        <taxon>Mysticeti</taxon>
        <taxon>Eschrichtiidae</taxon>
        <taxon>Eschrichtius</taxon>
    </lineage>
</organism>
<dbReference type="GO" id="GO:0008380">
    <property type="term" value="P:RNA splicing"/>
    <property type="evidence" value="ECO:0007669"/>
    <property type="project" value="UniProtKB-KW"/>
</dbReference>
<feature type="region of interest" description="Disordered" evidence="3">
    <location>
        <begin position="442"/>
        <end position="566"/>
    </location>
</feature>
<feature type="compositionally biased region" description="Pro residues" evidence="3">
    <location>
        <begin position="215"/>
        <end position="239"/>
    </location>
</feature>
<keyword evidence="2" id="KW-0508">mRNA splicing</keyword>
<dbReference type="FunFam" id="1.20.5.4010:FF:000001">
    <property type="entry name" value="protein quaking isoform X1"/>
    <property type="match status" value="1"/>
</dbReference>
<feature type="compositionally biased region" description="Low complexity" evidence="3">
    <location>
        <begin position="171"/>
        <end position="180"/>
    </location>
</feature>
<dbReference type="Gene3D" id="1.20.5.4010">
    <property type="match status" value="1"/>
</dbReference>
<feature type="compositionally biased region" description="Low complexity" evidence="3">
    <location>
        <begin position="515"/>
        <end position="557"/>
    </location>
</feature>
<feature type="compositionally biased region" description="Basic residues" evidence="3">
    <location>
        <begin position="278"/>
        <end position="292"/>
    </location>
</feature>
<evidence type="ECO:0000256" key="2">
    <source>
        <dbReference type="ARBA" id="ARBA00023187"/>
    </source>
</evidence>
<evidence type="ECO:0000259" key="4">
    <source>
        <dbReference type="Pfam" id="PF16544"/>
    </source>
</evidence>
<feature type="compositionally biased region" description="Basic and acidic residues" evidence="3">
    <location>
        <begin position="328"/>
        <end position="349"/>
    </location>
</feature>
<comment type="caution">
    <text evidence="5">The sequence shown here is derived from an EMBL/GenBank/DDBJ whole genome shotgun (WGS) entry which is preliminary data.</text>
</comment>
<name>A0AB34HJB7_ESCRO</name>
<evidence type="ECO:0000256" key="1">
    <source>
        <dbReference type="ARBA" id="ARBA00022664"/>
    </source>
</evidence>
<dbReference type="Pfam" id="PF16544">
    <property type="entry name" value="STAR_dimer"/>
    <property type="match status" value="1"/>
</dbReference>
<gene>
    <name evidence="5" type="ORF">J1605_020643</name>
</gene>
<proteinExistence type="predicted"/>
<reference evidence="5 6" key="1">
    <citation type="submission" date="2022-11" db="EMBL/GenBank/DDBJ databases">
        <title>Whole genome sequence of Eschrichtius robustus ER-17-0199.</title>
        <authorList>
            <person name="Bruniche-Olsen A."/>
            <person name="Black A.N."/>
            <person name="Fields C.J."/>
            <person name="Walden K."/>
            <person name="Dewoody J.A."/>
        </authorList>
    </citation>
    <scope>NUCLEOTIDE SEQUENCE [LARGE SCALE GENOMIC DNA]</scope>
    <source>
        <strain evidence="5">ER-17-0199</strain>
        <tissue evidence="5">Blubber</tissue>
    </source>
</reference>
<evidence type="ECO:0000313" key="6">
    <source>
        <dbReference type="Proteomes" id="UP001159641"/>
    </source>
</evidence>
<feature type="compositionally biased region" description="Basic and acidic residues" evidence="3">
    <location>
        <begin position="261"/>
        <end position="273"/>
    </location>
</feature>